<dbReference type="GO" id="GO:0005789">
    <property type="term" value="C:endoplasmic reticulum membrane"/>
    <property type="evidence" value="ECO:0007669"/>
    <property type="project" value="UniProtKB-SubCell"/>
</dbReference>
<keyword evidence="10" id="KW-0175">Coiled coil</keyword>
<evidence type="ECO:0000256" key="10">
    <source>
        <dbReference type="SAM" id="Coils"/>
    </source>
</evidence>
<evidence type="ECO:0000256" key="6">
    <source>
        <dbReference type="ARBA" id="ARBA00023136"/>
    </source>
</evidence>
<evidence type="ECO:0000313" key="12">
    <source>
        <dbReference type="Proteomes" id="UP000292447"/>
    </source>
</evidence>
<protein>
    <submittedName>
        <fullName evidence="11">Calnexin</fullName>
    </submittedName>
</protein>
<feature type="coiled-coil region" evidence="10">
    <location>
        <begin position="524"/>
        <end position="552"/>
    </location>
</feature>
<keyword evidence="8" id="KW-1015">Disulfide bond</keyword>
<dbReference type="SUPFAM" id="SSF49899">
    <property type="entry name" value="Concanavalin A-like lectins/glucanases"/>
    <property type="match status" value="2"/>
</dbReference>
<feature type="signal peptide" evidence="9">
    <location>
        <begin position="1"/>
        <end position="23"/>
    </location>
</feature>
<accession>A0A4P6XR66</accession>
<evidence type="ECO:0000256" key="5">
    <source>
        <dbReference type="ARBA" id="ARBA00022989"/>
    </source>
</evidence>
<dbReference type="STRING" id="2163413.A0A4P6XR66"/>
<keyword evidence="7 9" id="KW-0143">Chaperone</keyword>
<dbReference type="GO" id="GO:0036503">
    <property type="term" value="P:ERAD pathway"/>
    <property type="evidence" value="ECO:0007669"/>
    <property type="project" value="TreeGrafter"/>
</dbReference>
<evidence type="ECO:0000256" key="1">
    <source>
        <dbReference type="ARBA" id="ARBA00004389"/>
    </source>
</evidence>
<evidence type="ECO:0000256" key="2">
    <source>
        <dbReference type="ARBA" id="ARBA00010983"/>
    </source>
</evidence>
<keyword evidence="6 9" id="KW-0472">Membrane</keyword>
<feature type="disulfide bond" evidence="8">
    <location>
        <begin position="129"/>
        <end position="160"/>
    </location>
</feature>
<keyword evidence="9" id="KW-0732">Signal</keyword>
<evidence type="ECO:0000313" key="11">
    <source>
        <dbReference type="EMBL" id="QBM88578.1"/>
    </source>
</evidence>
<dbReference type="GO" id="GO:0051082">
    <property type="term" value="F:unfolded protein binding"/>
    <property type="evidence" value="ECO:0007669"/>
    <property type="project" value="InterPro"/>
</dbReference>
<dbReference type="PANTHER" id="PTHR11073:SF1">
    <property type="entry name" value="CALNEXIN 14D-RELATED"/>
    <property type="match status" value="1"/>
</dbReference>
<dbReference type="EMBL" id="CP034458">
    <property type="protein sequence ID" value="QBM88578.1"/>
    <property type="molecule type" value="Genomic_DNA"/>
</dbReference>
<proteinExistence type="inferred from homology"/>
<dbReference type="InterPro" id="IPR018124">
    <property type="entry name" value="Calret/calnex_CS"/>
</dbReference>
<dbReference type="GO" id="GO:0006457">
    <property type="term" value="P:protein folding"/>
    <property type="evidence" value="ECO:0007669"/>
    <property type="project" value="InterPro"/>
</dbReference>
<dbReference type="InterPro" id="IPR009033">
    <property type="entry name" value="Calreticulin/calnexin_P_dom_sf"/>
</dbReference>
<dbReference type="PRINTS" id="PR00626">
    <property type="entry name" value="CALRETICULIN"/>
</dbReference>
<name>A0A4P6XR66_9ASCO</name>
<dbReference type="Pfam" id="PF00262">
    <property type="entry name" value="Calreticulin"/>
    <property type="match status" value="1"/>
</dbReference>
<feature type="chain" id="PRO_5021041699" evidence="9">
    <location>
        <begin position="24"/>
        <end position="576"/>
    </location>
</feature>
<dbReference type="Proteomes" id="UP000292447">
    <property type="component" value="Chromosome III"/>
</dbReference>
<evidence type="ECO:0000256" key="9">
    <source>
        <dbReference type="RuleBase" id="RU362126"/>
    </source>
</evidence>
<reference evidence="12" key="1">
    <citation type="submission" date="2019-03" db="EMBL/GenBank/DDBJ databases">
        <title>Snf2 controls pulcherriminic acid biosynthesis and connects pigmentation and antifungal activity of the yeast Metschnikowia pulcherrima.</title>
        <authorList>
            <person name="Gore-Lloyd D."/>
            <person name="Sumann I."/>
            <person name="Brachmann A.O."/>
            <person name="Schneeberger K."/>
            <person name="Ortiz-Merino R.A."/>
            <person name="Moreno-Beltran M."/>
            <person name="Schlaefli M."/>
            <person name="Kirner P."/>
            <person name="Santos Kron A."/>
            <person name="Wolfe K.H."/>
            <person name="Piel J."/>
            <person name="Ahrens C.H."/>
            <person name="Henk D."/>
            <person name="Freimoser F.M."/>
        </authorList>
    </citation>
    <scope>NUCLEOTIDE SEQUENCE [LARGE SCALE GENOMIC DNA]</scope>
    <source>
        <strain evidence="12">APC 1.2</strain>
    </source>
</reference>
<evidence type="ECO:0000256" key="8">
    <source>
        <dbReference type="PIRSR" id="PIRSR601580-3"/>
    </source>
</evidence>
<keyword evidence="12" id="KW-1185">Reference proteome</keyword>
<evidence type="ECO:0000256" key="3">
    <source>
        <dbReference type="ARBA" id="ARBA00022692"/>
    </source>
</evidence>
<dbReference type="PANTHER" id="PTHR11073">
    <property type="entry name" value="CALRETICULIN AND CALNEXIN"/>
    <property type="match status" value="1"/>
</dbReference>
<keyword evidence="5 9" id="KW-1133">Transmembrane helix</keyword>
<dbReference type="AlphaFoldDB" id="A0A4P6XR66"/>
<feature type="transmembrane region" description="Helical" evidence="9">
    <location>
        <begin position="492"/>
        <end position="518"/>
    </location>
</feature>
<dbReference type="Gene3D" id="2.10.250.10">
    <property type="entry name" value="Calreticulin/calnexin, P domain"/>
    <property type="match status" value="1"/>
</dbReference>
<dbReference type="InterPro" id="IPR013320">
    <property type="entry name" value="ConA-like_dom_sf"/>
</dbReference>
<dbReference type="SUPFAM" id="SSF63887">
    <property type="entry name" value="P-domain of calnexin/calreticulin"/>
    <property type="match status" value="1"/>
</dbReference>
<evidence type="ECO:0000256" key="4">
    <source>
        <dbReference type="ARBA" id="ARBA00022824"/>
    </source>
</evidence>
<sequence length="576" mass="64353">MHKLIWALPLLQLQLLAAGGASAASAEYSPLDPNLLDESAIFEQFLNPDLASSGWVPSLARKIDGSPYNGKWAIREAHKYPGFSGDNGLVMDSEADFFGISKKLPEPFIRAGRDLVLQFEVKFQGGVTCGGAYLKLVSGLEPASFSDSSRYEIMFGPDICGSENRVHFLMKRAENDDTDSKLRTPPMAKTDALSALYTLIIRANNEMEIRINGGVAKAGHLHHTPHLMVPPVSVPEFVPDMSAQKPADWDDRPVILDNSVEKPANYDEKHNTMWIADPDVRKPENWNDDETAPLYIADPAATRPEEWDDEEDGVWNAPLIPNPNCAHGCGKWEAPKIANPGYKGEWMPPATANPNYMGEWVRPQVRNPLYGNTSAGFRPIDGIGIDVWSMQAGVMFNNIYLGHSVAEAERIGNETFVPKFELEYANYKKTKPRAKHEPRAPPKTFDDMLENSPSFVSMLKSPFLAEIRTAKTLWRSFQADPVTMMTQHPFRFAGYCFVFVIAFTLTFGFANVLLFLYLSSREDAKEHDRKLKEALEKEKTSETEKVSELTEEEMIAQITGKATGASARDTTMRKIR</sequence>
<dbReference type="PROSITE" id="PS00804">
    <property type="entry name" value="CALRETICULIN_2"/>
    <property type="match status" value="1"/>
</dbReference>
<keyword evidence="3 9" id="KW-0812">Transmembrane</keyword>
<keyword evidence="4 9" id="KW-0256">Endoplasmic reticulum</keyword>
<dbReference type="Gene3D" id="2.60.120.200">
    <property type="match status" value="1"/>
</dbReference>
<organism evidence="11 12">
    <name type="scientific">Metschnikowia aff. pulcherrima</name>
    <dbReference type="NCBI Taxonomy" id="2163413"/>
    <lineage>
        <taxon>Eukaryota</taxon>
        <taxon>Fungi</taxon>
        <taxon>Dikarya</taxon>
        <taxon>Ascomycota</taxon>
        <taxon>Saccharomycotina</taxon>
        <taxon>Pichiomycetes</taxon>
        <taxon>Metschnikowiaceae</taxon>
        <taxon>Metschnikowia</taxon>
    </lineage>
</organism>
<evidence type="ECO:0000256" key="7">
    <source>
        <dbReference type="ARBA" id="ARBA00023186"/>
    </source>
</evidence>
<dbReference type="GO" id="GO:0005509">
    <property type="term" value="F:calcium ion binding"/>
    <property type="evidence" value="ECO:0007669"/>
    <property type="project" value="InterPro"/>
</dbReference>
<gene>
    <name evidence="11" type="primary">MPUL0C05490</name>
    <name evidence="11" type="ORF">METSCH_C05490</name>
</gene>
<comment type="subcellular location">
    <subcellularLocation>
        <location evidence="1">Endoplasmic reticulum membrane</location>
        <topology evidence="1">Single-pass membrane protein</topology>
    </subcellularLocation>
</comment>
<comment type="similarity">
    <text evidence="2 9">Belongs to the calreticulin family.</text>
</comment>
<dbReference type="InterPro" id="IPR001580">
    <property type="entry name" value="Calret/calnex"/>
</dbReference>